<organism evidence="6">
    <name type="scientific">Fagus sylvatica</name>
    <name type="common">Beechnut</name>
    <dbReference type="NCBI Taxonomy" id="28930"/>
    <lineage>
        <taxon>Eukaryota</taxon>
        <taxon>Viridiplantae</taxon>
        <taxon>Streptophyta</taxon>
        <taxon>Embryophyta</taxon>
        <taxon>Tracheophyta</taxon>
        <taxon>Spermatophyta</taxon>
        <taxon>Magnoliopsida</taxon>
        <taxon>eudicotyledons</taxon>
        <taxon>Gunneridae</taxon>
        <taxon>Pentapetalae</taxon>
        <taxon>rosids</taxon>
        <taxon>fabids</taxon>
        <taxon>Fagales</taxon>
        <taxon>Fagaceae</taxon>
        <taxon>Fagus</taxon>
    </lineage>
</organism>
<feature type="region of interest" description="Disordered" evidence="1">
    <location>
        <begin position="208"/>
        <end position="267"/>
    </location>
</feature>
<evidence type="ECO:0000259" key="4">
    <source>
        <dbReference type="Pfam" id="PF13966"/>
    </source>
</evidence>
<feature type="compositionally biased region" description="Pro residues" evidence="1">
    <location>
        <begin position="218"/>
        <end position="235"/>
    </location>
</feature>
<evidence type="ECO:0000259" key="5">
    <source>
        <dbReference type="Pfam" id="PF14111"/>
    </source>
</evidence>
<feature type="domain" description="Reverse transcriptase" evidence="2">
    <location>
        <begin position="876"/>
        <end position="957"/>
    </location>
</feature>
<dbReference type="PANTHER" id="PTHR33116">
    <property type="entry name" value="REVERSE TRANSCRIPTASE ZINC-BINDING DOMAIN-CONTAINING PROTEIN-RELATED-RELATED"/>
    <property type="match status" value="1"/>
</dbReference>
<feature type="domain" description="Endonuclease/exonuclease/phosphatase" evidence="3">
    <location>
        <begin position="376"/>
        <end position="594"/>
    </location>
</feature>
<dbReference type="Pfam" id="PF14111">
    <property type="entry name" value="DUF4283"/>
    <property type="match status" value="1"/>
</dbReference>
<evidence type="ECO:0008006" key="7">
    <source>
        <dbReference type="Google" id="ProtNLM"/>
    </source>
</evidence>
<feature type="domain" description="Reverse transcriptase zinc-binding" evidence="4">
    <location>
        <begin position="1317"/>
        <end position="1412"/>
    </location>
</feature>
<dbReference type="PANTHER" id="PTHR33116:SF86">
    <property type="entry name" value="REVERSE TRANSCRIPTASE DOMAIN-CONTAINING PROTEIN"/>
    <property type="match status" value="1"/>
</dbReference>
<dbReference type="EMBL" id="OIVN01003646">
    <property type="protein sequence ID" value="SPD12631.1"/>
    <property type="molecule type" value="Genomic_DNA"/>
</dbReference>
<dbReference type="Pfam" id="PF13966">
    <property type="entry name" value="zf-RVT"/>
    <property type="match status" value="1"/>
</dbReference>
<feature type="domain" description="DUF4283" evidence="5">
    <location>
        <begin position="29"/>
        <end position="109"/>
    </location>
</feature>
<dbReference type="Pfam" id="PF00078">
    <property type="entry name" value="RVT_1"/>
    <property type="match status" value="1"/>
</dbReference>
<evidence type="ECO:0000259" key="3">
    <source>
        <dbReference type="Pfam" id="PF03372"/>
    </source>
</evidence>
<dbReference type="InterPro" id="IPR026960">
    <property type="entry name" value="RVT-Znf"/>
</dbReference>
<dbReference type="CDD" id="cd01650">
    <property type="entry name" value="RT_nLTR_like"/>
    <property type="match status" value="1"/>
</dbReference>
<name>A0A2N9HLP3_FAGSY</name>
<dbReference type="InterPro" id="IPR000477">
    <property type="entry name" value="RT_dom"/>
</dbReference>
<dbReference type="InterPro" id="IPR025558">
    <property type="entry name" value="DUF4283"/>
</dbReference>
<reference evidence="6" key="1">
    <citation type="submission" date="2018-02" db="EMBL/GenBank/DDBJ databases">
        <authorList>
            <person name="Cohen D.B."/>
            <person name="Kent A.D."/>
        </authorList>
    </citation>
    <scope>NUCLEOTIDE SEQUENCE</scope>
</reference>
<dbReference type="Pfam" id="PF03372">
    <property type="entry name" value="Exo_endo_phos"/>
    <property type="match status" value="1"/>
</dbReference>
<gene>
    <name evidence="6" type="ORF">FSB_LOCUS40513</name>
</gene>
<feature type="compositionally biased region" description="Low complexity" evidence="1">
    <location>
        <begin position="236"/>
        <end position="254"/>
    </location>
</feature>
<dbReference type="InterPro" id="IPR036691">
    <property type="entry name" value="Endo/exonu/phosph_ase_sf"/>
</dbReference>
<accession>A0A2N9HLP3</accession>
<dbReference type="GO" id="GO:0003824">
    <property type="term" value="F:catalytic activity"/>
    <property type="evidence" value="ECO:0007669"/>
    <property type="project" value="InterPro"/>
</dbReference>
<dbReference type="Gene3D" id="3.60.10.10">
    <property type="entry name" value="Endonuclease/exonuclease/phosphatase"/>
    <property type="match status" value="1"/>
</dbReference>
<dbReference type="InterPro" id="IPR005135">
    <property type="entry name" value="Endo/exonuclease/phosphatase"/>
</dbReference>
<evidence type="ECO:0000313" key="6">
    <source>
        <dbReference type="EMBL" id="SPD12631.1"/>
    </source>
</evidence>
<evidence type="ECO:0000256" key="1">
    <source>
        <dbReference type="SAM" id="MobiDB-lite"/>
    </source>
</evidence>
<dbReference type="SUPFAM" id="SSF56219">
    <property type="entry name" value="DNase I-like"/>
    <property type="match status" value="1"/>
</dbReference>
<protein>
    <recommendedName>
        <fullName evidence="7">Reverse transcriptase domain-containing protein</fullName>
    </recommendedName>
</protein>
<sequence length="1514" mass="173846">MESLEGLWEKFSLSENEGNLVDLVSTADQPKSCLAAKFLTRRALNAEAVARTFKPLWRTDHGFTIRDMNDNILVFAFEDEADRERVMLGEPWAYDKHLVVLQRIKEDEAIAEVEFKHTSFWVQMHGIPVRRMNHDVAIILGQSLGKIVHVSGDGDSAEAGQAMRIRDCPYWLRNQASLRVEEQQFGTWMRASNDRPWRKTEIKVAGIFRQPTPKNSHQPPPSSPPTTQHQPPPSHPSSHTNPIHIIPPHMTPSSNFPSRHKPTHPTQEDHAVHMEMEENLICTPLPSQPSRQADHFESQLRDIDAALNYHPPTAESIMKLLERENVSTSQGTRTVFGDITNATQPKVREPKVQSAKKSWKKLARTPAPPRAMNCLAWNCRGLGNPRTVQELARLVCAQDPTVVFLIEAWQDEGPLERLRCKLQFDNKFVADSQNKGGGLCLLWKSSINIQINSFSPSHIDAVVDDNTPNAWRFTGFYGAPETSKREESWALLRRLNSQSTLPWCCMGDFNELVRIKEKQGRHSRSERQMQLFRDVLDDCGFVDLGFNGPKFTWTNNRLGDMTWERLDRAVATPEWLLRFPSARVYHLDVRWSDHKPLWVSTNPMKCQIRKPFRFEEVWTSDQGCEETVANAWKQSVNGVPMFSVWEKIHKCRRDLRSWSKHNFGNIKAKIKEVEHRLKQAEAVSMQGYQHHHVWYLRRELHSLLAKEERLWRQRSRAEWLKAGDRNTRYFHCRATQRQRRNYVYQLKNSEGRWTTNHAQVPALFLDHYNSLFQTGFPDQIDQVAEHIMPVVTEEMNADLNRTFTPGEVVAALKQMAPLKAPGPDGLPPLFFQKYWHFIGDEVTEVVLTCLNTGKILKAINHTYITLIPKVQNPEAVVDFRPIGLCNVIYKIISKVLANRLKILLPKIISESQSAFVPGRLITDNILVAFETLHHMQHQKKGRIGSMALKLDMKGFHSLLQKEKIAGALKGVSISRGGPKITHLFFADDSLLFCKATIADVERIQGILSQYERASGQQINRQKTTIFFSKSTPQSAQAAVQNMLGVPAIKQYERYLGLPSFIGRAKYSSFAQIKERVWSKLKGWKEKLISQAGREILIKSVAQAIPAYAMSCFRLPNRLIQEIEVLIRRFWWGQSGDKGKMHWLSWNTLCKSKASGGIGFRELGCFNEALLAKQVWRLMHNPSSLFYKVFKAKYFPRCSILEANPVSTSSYAWKSIMSARDLIKKGSIWRVGNGSDIQIWGDRWLPSPYNQLISSPPLPPSSLSQVAHLIDHQSRTWKEGLIRETFLPHDATTILGIPLCSHPQSDCLVWGGTRNGQYAVRSGYHLLIHERAQADPSPSDPTEMTNLWHSIWSLQIPPKTRHFLWRACHESLPTRRNLHHRHIIDDPTCENCSNQVETTLHALWNCKTIQVVWQTLPWGRRLQGANYADFMDLWHRCTQLLSSTELQLFSMVTGLIWYHRNRVRLHQPTDQITRIVPRAQELITEFTTEQDRPPVGLTVSRICCYQMATSGRREI</sequence>
<evidence type="ECO:0000259" key="2">
    <source>
        <dbReference type="Pfam" id="PF00078"/>
    </source>
</evidence>
<proteinExistence type="predicted"/>